<dbReference type="AlphaFoldDB" id="A0A397MGL8"/>
<sequence>MKTILAATLGGLLLSNMALADDCRQQLPEWIEQAHPGYAPDRTLQDERGDYRVDADESICKVWPARTHLTLVASRLVREEHEGYGEADLEVMVFDTARHTLLARRVEPNLLNWDALRVDAIAFDTALYRLRGDDLAFGVRVSWRGSWNADLFQEDRLNLYELDGQQLHPLLHELPMFSVWGQWDDKCAGEFNNVKRVLILTERVGNNGYRDLLFKQARVESRYAQVAGECRIVERSTHRAEFPIEYGEDRYLLPIEFVSEPGVP</sequence>
<reference evidence="2 3" key="1">
    <citation type="submission" date="2018-08" db="EMBL/GenBank/DDBJ databases">
        <title>Genome sequencing of rice bacterial endophytes.</title>
        <authorList>
            <person name="Venturi V."/>
        </authorList>
    </citation>
    <scope>NUCLEOTIDE SEQUENCE [LARGE SCALE GENOMIC DNA]</scope>
    <source>
        <strain evidence="2 3">E1205</strain>
    </source>
</reference>
<dbReference type="EMBL" id="QXDA01000005">
    <property type="protein sequence ID" value="RIA21445.1"/>
    <property type="molecule type" value="Genomic_DNA"/>
</dbReference>
<gene>
    <name evidence="2" type="ORF">DFO61_3868</name>
</gene>
<dbReference type="Proteomes" id="UP000265836">
    <property type="component" value="Unassembled WGS sequence"/>
</dbReference>
<proteinExistence type="predicted"/>
<evidence type="ECO:0000313" key="2">
    <source>
        <dbReference type="EMBL" id="RIA21445.1"/>
    </source>
</evidence>
<evidence type="ECO:0000256" key="1">
    <source>
        <dbReference type="SAM" id="SignalP"/>
    </source>
</evidence>
<feature type="chain" id="PRO_5017421312" evidence="1">
    <location>
        <begin position="21"/>
        <end position="264"/>
    </location>
</feature>
<evidence type="ECO:0000313" key="3">
    <source>
        <dbReference type="Proteomes" id="UP000265836"/>
    </source>
</evidence>
<organism evidence="2 3">
    <name type="scientific">Ectopseudomonas oleovorans</name>
    <name type="common">Pseudomonas oleovorans</name>
    <dbReference type="NCBI Taxonomy" id="301"/>
    <lineage>
        <taxon>Bacteria</taxon>
        <taxon>Pseudomonadati</taxon>
        <taxon>Pseudomonadota</taxon>
        <taxon>Gammaproteobacteria</taxon>
        <taxon>Pseudomonadales</taxon>
        <taxon>Pseudomonadaceae</taxon>
        <taxon>Ectopseudomonas</taxon>
    </lineage>
</organism>
<name>A0A397MGL8_ECTOL</name>
<feature type="signal peptide" evidence="1">
    <location>
        <begin position="1"/>
        <end position="20"/>
    </location>
</feature>
<dbReference type="RefSeq" id="WP_119694264.1">
    <property type="nucleotide sequence ID" value="NZ_QXDA01000005.1"/>
</dbReference>
<comment type="caution">
    <text evidence="2">The sequence shown here is derived from an EMBL/GenBank/DDBJ whole genome shotgun (WGS) entry which is preliminary data.</text>
</comment>
<accession>A0A397MGL8</accession>
<protein>
    <submittedName>
        <fullName evidence="2">Uncharacterized protein</fullName>
    </submittedName>
</protein>
<keyword evidence="1" id="KW-0732">Signal</keyword>